<reference evidence="3 4" key="1">
    <citation type="submission" date="2018-06" db="EMBL/GenBank/DDBJ databases">
        <authorList>
            <consortium name="Pathogen Informatics"/>
            <person name="Doyle S."/>
        </authorList>
    </citation>
    <scope>NUCLEOTIDE SEQUENCE [LARGE SCALE GENOMIC DNA]</scope>
    <source>
        <strain evidence="3 4">NCTC10254</strain>
    </source>
</reference>
<name>A0A8B4H6G0_9CORY</name>
<evidence type="ECO:0000259" key="2">
    <source>
        <dbReference type="Pfam" id="PF11127"/>
    </source>
</evidence>
<keyword evidence="1" id="KW-0812">Transmembrane</keyword>
<dbReference type="Proteomes" id="UP000249886">
    <property type="component" value="Unassembled WGS sequence"/>
</dbReference>
<feature type="transmembrane region" description="Helical" evidence="1">
    <location>
        <begin position="68"/>
        <end position="86"/>
    </location>
</feature>
<dbReference type="Pfam" id="PF11127">
    <property type="entry name" value="YgaP-like_TM"/>
    <property type="match status" value="1"/>
</dbReference>
<gene>
    <name evidence="3" type="ORF">NCTC10254_01099</name>
</gene>
<evidence type="ECO:0000313" key="4">
    <source>
        <dbReference type="Proteomes" id="UP000249886"/>
    </source>
</evidence>
<sequence>MPRGAASRCGQSTCHKNDGGMADILRRLWLLSLGMKKNLSDSNRLTRVAAAVVLWILSFIVSKSPLKIIFRLLGTVLGVSGAVGFCPAKCLLGGDQCPTNF</sequence>
<dbReference type="InterPro" id="IPR021309">
    <property type="entry name" value="YgaP-like_TM"/>
</dbReference>
<evidence type="ECO:0000256" key="1">
    <source>
        <dbReference type="SAM" id="Phobius"/>
    </source>
</evidence>
<keyword evidence="1" id="KW-0472">Membrane</keyword>
<feature type="transmembrane region" description="Helical" evidence="1">
    <location>
        <begin position="45"/>
        <end position="62"/>
    </location>
</feature>
<organism evidence="3 4">
    <name type="scientific">Corynebacterium matruchotii</name>
    <dbReference type="NCBI Taxonomy" id="43768"/>
    <lineage>
        <taxon>Bacteria</taxon>
        <taxon>Bacillati</taxon>
        <taxon>Actinomycetota</taxon>
        <taxon>Actinomycetes</taxon>
        <taxon>Mycobacteriales</taxon>
        <taxon>Corynebacteriaceae</taxon>
        <taxon>Corynebacterium</taxon>
    </lineage>
</organism>
<accession>A0A8B4H6G0</accession>
<dbReference type="AlphaFoldDB" id="A0A8B4H6G0"/>
<dbReference type="EMBL" id="UARK01000003">
    <property type="protein sequence ID" value="SPW27905.1"/>
    <property type="molecule type" value="Genomic_DNA"/>
</dbReference>
<comment type="caution">
    <text evidence="3">The sequence shown here is derived from an EMBL/GenBank/DDBJ whole genome shotgun (WGS) entry which is preliminary data.</text>
</comment>
<evidence type="ECO:0000313" key="3">
    <source>
        <dbReference type="EMBL" id="SPW27905.1"/>
    </source>
</evidence>
<feature type="domain" description="Inner membrane protein YgaP-like transmembrane" evidence="2">
    <location>
        <begin position="35"/>
        <end position="99"/>
    </location>
</feature>
<proteinExistence type="predicted"/>
<protein>
    <submittedName>
        <fullName evidence="3">Protein of uncharacterized function (DUF2892)</fullName>
    </submittedName>
</protein>
<keyword evidence="1" id="KW-1133">Transmembrane helix</keyword>